<reference evidence="1" key="1">
    <citation type="submission" date="2024-12" db="EMBL/GenBank/DDBJ databases">
        <authorList>
            <person name="Wu N."/>
        </authorList>
    </citation>
    <scope>NUCLEOTIDE SEQUENCE</scope>
    <source>
        <strain evidence="1">P15</strain>
    </source>
</reference>
<sequence length="97" mass="11348">MGVKFNREYNDIIEELTDALMDIEGCHEFFEMEPEEWGAMKTRERRDCLRTLSDDLFYGLGTESFIELGDSLITWHRQNHTLTVSYPVKATRTIGLI</sequence>
<protein>
    <submittedName>
        <fullName evidence="1">Uncharacterized protein</fullName>
    </submittedName>
</protein>
<evidence type="ECO:0000313" key="2">
    <source>
        <dbReference type="Proteomes" id="UP001631969"/>
    </source>
</evidence>
<gene>
    <name evidence="1" type="ORF">ACI1P1_10940</name>
</gene>
<organism evidence="1 2">
    <name type="scientific">Paenibacillus mesotrionivorans</name>
    <dbReference type="NCBI Taxonomy" id="3160968"/>
    <lineage>
        <taxon>Bacteria</taxon>
        <taxon>Bacillati</taxon>
        <taxon>Bacillota</taxon>
        <taxon>Bacilli</taxon>
        <taxon>Bacillales</taxon>
        <taxon>Paenibacillaceae</taxon>
        <taxon>Paenibacillus</taxon>
    </lineage>
</organism>
<accession>A0ACC7NVM5</accession>
<dbReference type="Proteomes" id="UP001631969">
    <property type="component" value="Unassembled WGS sequence"/>
</dbReference>
<comment type="caution">
    <text evidence="1">The sequence shown here is derived from an EMBL/GenBank/DDBJ whole genome shotgun (WGS) entry which is preliminary data.</text>
</comment>
<evidence type="ECO:0000313" key="1">
    <source>
        <dbReference type="EMBL" id="MFM9328806.1"/>
    </source>
</evidence>
<name>A0ACC7NVM5_9BACL</name>
<dbReference type="EMBL" id="JBJURJ010000006">
    <property type="protein sequence ID" value="MFM9328806.1"/>
    <property type="molecule type" value="Genomic_DNA"/>
</dbReference>
<proteinExistence type="predicted"/>
<keyword evidence="2" id="KW-1185">Reference proteome</keyword>